<organism evidence="1">
    <name type="scientific">Anguilla anguilla</name>
    <name type="common">European freshwater eel</name>
    <name type="synonym">Muraena anguilla</name>
    <dbReference type="NCBI Taxonomy" id="7936"/>
    <lineage>
        <taxon>Eukaryota</taxon>
        <taxon>Metazoa</taxon>
        <taxon>Chordata</taxon>
        <taxon>Craniata</taxon>
        <taxon>Vertebrata</taxon>
        <taxon>Euteleostomi</taxon>
        <taxon>Actinopterygii</taxon>
        <taxon>Neopterygii</taxon>
        <taxon>Teleostei</taxon>
        <taxon>Anguilliformes</taxon>
        <taxon>Anguillidae</taxon>
        <taxon>Anguilla</taxon>
    </lineage>
</organism>
<sequence>MNAEMHILCNGLTVKQGPRMVLTSTLPYSL</sequence>
<dbReference type="AlphaFoldDB" id="A0A0E9VW71"/>
<name>A0A0E9VW71_ANGAN</name>
<dbReference type="EMBL" id="GBXM01026992">
    <property type="protein sequence ID" value="JAH81585.1"/>
    <property type="molecule type" value="Transcribed_RNA"/>
</dbReference>
<protein>
    <submittedName>
        <fullName evidence="1">Uncharacterized protein</fullName>
    </submittedName>
</protein>
<reference evidence="1" key="1">
    <citation type="submission" date="2014-11" db="EMBL/GenBank/DDBJ databases">
        <authorList>
            <person name="Amaro Gonzalez C."/>
        </authorList>
    </citation>
    <scope>NUCLEOTIDE SEQUENCE</scope>
</reference>
<proteinExistence type="predicted"/>
<evidence type="ECO:0000313" key="1">
    <source>
        <dbReference type="EMBL" id="JAH81585.1"/>
    </source>
</evidence>
<reference evidence="1" key="2">
    <citation type="journal article" date="2015" name="Fish Shellfish Immunol.">
        <title>Early steps in the European eel (Anguilla anguilla)-Vibrio vulnificus interaction in the gills: Role of the RtxA13 toxin.</title>
        <authorList>
            <person name="Callol A."/>
            <person name="Pajuelo D."/>
            <person name="Ebbesson L."/>
            <person name="Teles M."/>
            <person name="MacKenzie S."/>
            <person name="Amaro C."/>
        </authorList>
    </citation>
    <scope>NUCLEOTIDE SEQUENCE</scope>
</reference>
<accession>A0A0E9VW71</accession>